<dbReference type="AlphaFoldDB" id="A0A8S0QT12"/>
<comment type="subcellular location">
    <subcellularLocation>
        <location evidence="1">Nucleus</location>
    </subcellularLocation>
</comment>
<dbReference type="GO" id="GO:0006952">
    <property type="term" value="P:defense response"/>
    <property type="evidence" value="ECO:0007669"/>
    <property type="project" value="UniProtKB-KW"/>
</dbReference>
<dbReference type="SMART" id="SM00380">
    <property type="entry name" value="AP2"/>
    <property type="match status" value="1"/>
</dbReference>
<dbReference type="GO" id="GO:0003677">
    <property type="term" value="F:DNA binding"/>
    <property type="evidence" value="ECO:0007669"/>
    <property type="project" value="UniProtKB-KW"/>
</dbReference>
<name>A0A8S0QT12_OLEEU</name>
<organism evidence="9 10">
    <name type="scientific">Olea europaea subsp. europaea</name>
    <dbReference type="NCBI Taxonomy" id="158383"/>
    <lineage>
        <taxon>Eukaryota</taxon>
        <taxon>Viridiplantae</taxon>
        <taxon>Streptophyta</taxon>
        <taxon>Embryophyta</taxon>
        <taxon>Tracheophyta</taxon>
        <taxon>Spermatophyta</taxon>
        <taxon>Magnoliopsida</taxon>
        <taxon>eudicotyledons</taxon>
        <taxon>Gunneridae</taxon>
        <taxon>Pentapetalae</taxon>
        <taxon>asterids</taxon>
        <taxon>lamiids</taxon>
        <taxon>Lamiales</taxon>
        <taxon>Oleaceae</taxon>
        <taxon>Oleeae</taxon>
        <taxon>Olea</taxon>
    </lineage>
</organism>
<dbReference type="GO" id="GO:0005634">
    <property type="term" value="C:nucleus"/>
    <property type="evidence" value="ECO:0007669"/>
    <property type="project" value="UniProtKB-SubCell"/>
</dbReference>
<protein>
    <submittedName>
        <fullName evidence="9">Ethylene-responsive transcription factor ABR1-like</fullName>
    </submittedName>
</protein>
<dbReference type="FunFam" id="3.30.730.10:FF:000001">
    <property type="entry name" value="Ethylene-responsive transcription factor 2"/>
    <property type="match status" value="1"/>
</dbReference>
<keyword evidence="2" id="KW-0611">Plant defense</keyword>
<gene>
    <name evidence="9" type="ORF">OLEA9_A065932</name>
</gene>
<keyword evidence="6" id="KW-0539">Nucleus</keyword>
<dbReference type="Pfam" id="PF00847">
    <property type="entry name" value="AP2"/>
    <property type="match status" value="1"/>
</dbReference>
<feature type="compositionally biased region" description="Basic and acidic residues" evidence="7">
    <location>
        <begin position="82"/>
        <end position="97"/>
    </location>
</feature>
<evidence type="ECO:0000256" key="3">
    <source>
        <dbReference type="ARBA" id="ARBA00023015"/>
    </source>
</evidence>
<dbReference type="PANTHER" id="PTHR31190">
    <property type="entry name" value="DNA-BINDING DOMAIN"/>
    <property type="match status" value="1"/>
</dbReference>
<dbReference type="Gene3D" id="3.30.730.10">
    <property type="entry name" value="AP2/ERF domain"/>
    <property type="match status" value="1"/>
</dbReference>
<dbReference type="PRINTS" id="PR00367">
    <property type="entry name" value="ETHRSPELEMNT"/>
</dbReference>
<dbReference type="PANTHER" id="PTHR31190:SF473">
    <property type="entry name" value="OS05G0437100 PROTEIN"/>
    <property type="match status" value="1"/>
</dbReference>
<evidence type="ECO:0000256" key="2">
    <source>
        <dbReference type="ARBA" id="ARBA00022821"/>
    </source>
</evidence>
<dbReference type="PROSITE" id="PS51032">
    <property type="entry name" value="AP2_ERF"/>
    <property type="match status" value="1"/>
</dbReference>
<dbReference type="InterPro" id="IPR001471">
    <property type="entry name" value="AP2/ERF_dom"/>
</dbReference>
<dbReference type="InterPro" id="IPR036955">
    <property type="entry name" value="AP2/ERF_dom_sf"/>
</dbReference>
<evidence type="ECO:0000313" key="10">
    <source>
        <dbReference type="Proteomes" id="UP000594638"/>
    </source>
</evidence>
<evidence type="ECO:0000256" key="4">
    <source>
        <dbReference type="ARBA" id="ARBA00023125"/>
    </source>
</evidence>
<evidence type="ECO:0000259" key="8">
    <source>
        <dbReference type="PROSITE" id="PS51032"/>
    </source>
</evidence>
<comment type="caution">
    <text evidence="9">The sequence shown here is derived from an EMBL/GenBank/DDBJ whole genome shotgun (WGS) entry which is preliminary data.</text>
</comment>
<evidence type="ECO:0000256" key="6">
    <source>
        <dbReference type="ARBA" id="ARBA00023242"/>
    </source>
</evidence>
<keyword evidence="5" id="KW-0804">Transcription</keyword>
<feature type="compositionally biased region" description="Low complexity" evidence="7">
    <location>
        <begin position="68"/>
        <end position="77"/>
    </location>
</feature>
<keyword evidence="4" id="KW-0238">DNA-binding</keyword>
<evidence type="ECO:0000256" key="7">
    <source>
        <dbReference type="SAM" id="MobiDB-lite"/>
    </source>
</evidence>
<keyword evidence="3" id="KW-0805">Transcription regulation</keyword>
<feature type="region of interest" description="Disordered" evidence="7">
    <location>
        <begin position="51"/>
        <end position="97"/>
    </location>
</feature>
<evidence type="ECO:0000256" key="1">
    <source>
        <dbReference type="ARBA" id="ARBA00004123"/>
    </source>
</evidence>
<dbReference type="Gramene" id="OE9A065932T1">
    <property type="protein sequence ID" value="OE9A065932C1"/>
    <property type="gene ID" value="OE9A065932"/>
</dbReference>
<evidence type="ECO:0000256" key="5">
    <source>
        <dbReference type="ARBA" id="ARBA00023163"/>
    </source>
</evidence>
<sequence length="327" mass="35407">MCVFKVANSRPNNSQSIDWLESLHPGFNREEEMSAMVSALAHVVAGNVSQEVAQPPDGGDRGGRAIVSDGSSSSACSLGVGDNKRKREENSSSHEHVSGSVARVYRAYNDFTIGGSEIASGAEGPSTGRNIITSTEAVYTYCTPTNDNTESHGTRKYRGVRQRPWGKWAAEIRDPHKASRVWLGTFDTAEGAARAYDEAALKFRGNKAKLNFPENVRLLQLIQSPAPNNIVSVSTLTEPIVHTHQVQYPVENMNSSSQVLMNLDDIPMQPAGSLWDQLMFSSSPSSLSTSFPVFFPVIPQGNVGPENNRRSGAEISKPDSNHQTSSG</sequence>
<dbReference type="Proteomes" id="UP000594638">
    <property type="component" value="Unassembled WGS sequence"/>
</dbReference>
<dbReference type="EMBL" id="CACTIH010001921">
    <property type="protein sequence ID" value="CAA2968808.1"/>
    <property type="molecule type" value="Genomic_DNA"/>
</dbReference>
<dbReference type="InterPro" id="IPR044808">
    <property type="entry name" value="ERF_plant"/>
</dbReference>
<keyword evidence="10" id="KW-1185">Reference proteome</keyword>
<feature type="region of interest" description="Disordered" evidence="7">
    <location>
        <begin position="302"/>
        <end position="327"/>
    </location>
</feature>
<proteinExistence type="predicted"/>
<feature type="compositionally biased region" description="Basic and acidic residues" evidence="7">
    <location>
        <begin position="307"/>
        <end position="320"/>
    </location>
</feature>
<dbReference type="SUPFAM" id="SSF54171">
    <property type="entry name" value="DNA-binding domain"/>
    <property type="match status" value="1"/>
</dbReference>
<accession>A0A8S0QT12</accession>
<reference evidence="9 10" key="1">
    <citation type="submission" date="2019-12" db="EMBL/GenBank/DDBJ databases">
        <authorList>
            <person name="Alioto T."/>
            <person name="Alioto T."/>
            <person name="Gomez Garrido J."/>
        </authorList>
    </citation>
    <scope>NUCLEOTIDE SEQUENCE [LARGE SCALE GENOMIC DNA]</scope>
</reference>
<dbReference type="CDD" id="cd00018">
    <property type="entry name" value="AP2"/>
    <property type="match status" value="1"/>
</dbReference>
<dbReference type="InterPro" id="IPR016177">
    <property type="entry name" value="DNA-bd_dom_sf"/>
</dbReference>
<evidence type="ECO:0000313" key="9">
    <source>
        <dbReference type="EMBL" id="CAA2968808.1"/>
    </source>
</evidence>
<dbReference type="GO" id="GO:0009873">
    <property type="term" value="P:ethylene-activated signaling pathway"/>
    <property type="evidence" value="ECO:0007669"/>
    <property type="project" value="InterPro"/>
</dbReference>
<feature type="domain" description="AP2/ERF" evidence="8">
    <location>
        <begin position="156"/>
        <end position="213"/>
    </location>
</feature>
<dbReference type="GO" id="GO:0003700">
    <property type="term" value="F:DNA-binding transcription factor activity"/>
    <property type="evidence" value="ECO:0007669"/>
    <property type="project" value="InterPro"/>
</dbReference>
<dbReference type="OrthoDB" id="1925932at2759"/>